<feature type="chain" id="PRO_5012318685" description="TonB-dependent receptor-like beta-barrel domain-containing protein" evidence="1">
    <location>
        <begin position="22"/>
        <end position="451"/>
    </location>
</feature>
<accession>A0A1M3KVI0</accession>
<comment type="caution">
    <text evidence="2">The sequence shown here is derived from an EMBL/GenBank/DDBJ whole genome shotgun (WGS) entry which is preliminary data.</text>
</comment>
<dbReference type="Proteomes" id="UP000184233">
    <property type="component" value="Unassembled WGS sequence"/>
</dbReference>
<keyword evidence="1" id="KW-0732">Signal</keyword>
<evidence type="ECO:0000313" key="3">
    <source>
        <dbReference type="Proteomes" id="UP000184233"/>
    </source>
</evidence>
<name>A0A1M3KVI0_9BACT</name>
<dbReference type="AlphaFoldDB" id="A0A1M3KVI0"/>
<feature type="signal peptide" evidence="1">
    <location>
        <begin position="1"/>
        <end position="21"/>
    </location>
</feature>
<evidence type="ECO:0008006" key="4">
    <source>
        <dbReference type="Google" id="ProtNLM"/>
    </source>
</evidence>
<gene>
    <name evidence="2" type="ORF">BGO89_13000</name>
</gene>
<dbReference type="EMBL" id="MKVH01000025">
    <property type="protein sequence ID" value="OJX56382.1"/>
    <property type="molecule type" value="Genomic_DNA"/>
</dbReference>
<organism evidence="2 3">
    <name type="scientific">Candidatus Kapaibacterium thiocyanatum</name>
    <dbReference type="NCBI Taxonomy" id="1895771"/>
    <lineage>
        <taxon>Bacteria</taxon>
        <taxon>Pseudomonadati</taxon>
        <taxon>Candidatus Kapaibacteriota</taxon>
        <taxon>Candidatus Kapaibacteriia</taxon>
        <taxon>Candidatus Kapaibacteriales</taxon>
        <taxon>Candidatus Kapaibacteriaceae</taxon>
        <taxon>Candidatus Kapaibacterium</taxon>
    </lineage>
</organism>
<evidence type="ECO:0000313" key="2">
    <source>
        <dbReference type="EMBL" id="OJX56382.1"/>
    </source>
</evidence>
<reference evidence="2 3" key="1">
    <citation type="submission" date="2016-09" db="EMBL/GenBank/DDBJ databases">
        <title>Genome-resolved meta-omics ties microbial dynamics to process performance in biotechnology for thiocyanate degradation.</title>
        <authorList>
            <person name="Kantor R.S."/>
            <person name="Huddy R.J."/>
            <person name="Iyer R."/>
            <person name="Thomas B.C."/>
            <person name="Brown C.T."/>
            <person name="Anantharaman K."/>
            <person name="Tringe S."/>
            <person name="Hettich R.L."/>
            <person name="Harrison S.T."/>
            <person name="Banfield J.F."/>
        </authorList>
    </citation>
    <scope>NUCLEOTIDE SEQUENCE [LARGE SCALE GENOMIC DNA]</scope>
    <source>
        <strain evidence="2">59-99</strain>
    </source>
</reference>
<proteinExistence type="predicted"/>
<dbReference type="STRING" id="1895771.BGO89_13000"/>
<protein>
    <recommendedName>
        <fullName evidence="4">TonB-dependent receptor-like beta-barrel domain-containing protein</fullName>
    </recommendedName>
</protein>
<sequence>MRWRMLEAVAAMIVMSTTVMTAQENHDHHDHGDMTMGTADAMKMDHTSMMSHGFSRSLPMNRNGSGTSWMPDASPMFGYMGHAGSWMIMAHGNIFGRYTAQDVTRTTSRGASLFDAPNWAMVMAQTPVGSRGLFRTSIMASLDRLVMPGDGYPLLFQSGESWEGRPLVDRQHPHDVLAELSVAYTHMFSPDVDATVYLAYPGEPAIGPTAFMHRISSMFTADAPLGHHWQDATHITYGVATAGLRTGPVKFEGSVFTGREPDEDRWVPDKPRFDSWSARLSWNPTSTLALQVSHGLIMHPEVLKPEVNVRRTTASVMHTTRLASSTWIASTLAWGYNDIDEHHREHSLLLESALLTSGTAISFRGEVVQKGADELVLPESMFGHDARFDIGSISLSVSRSLVTIGETALWAGLQGAVGVVPGNLDPIYGRTPLSLQAFIRISPDMMSEGAD</sequence>
<evidence type="ECO:0000256" key="1">
    <source>
        <dbReference type="SAM" id="SignalP"/>
    </source>
</evidence>